<dbReference type="EMBL" id="ML736233">
    <property type="protein sequence ID" value="KAE8376861.1"/>
    <property type="molecule type" value="Genomic_DNA"/>
</dbReference>
<evidence type="ECO:0000313" key="1">
    <source>
        <dbReference type="EMBL" id="KAE8376861.1"/>
    </source>
</evidence>
<gene>
    <name evidence="1" type="ORF">BDV26DRAFT_264905</name>
</gene>
<organism evidence="1 2">
    <name type="scientific">Aspergillus bertholletiae</name>
    <dbReference type="NCBI Taxonomy" id="1226010"/>
    <lineage>
        <taxon>Eukaryota</taxon>
        <taxon>Fungi</taxon>
        <taxon>Dikarya</taxon>
        <taxon>Ascomycota</taxon>
        <taxon>Pezizomycotina</taxon>
        <taxon>Eurotiomycetes</taxon>
        <taxon>Eurotiomycetidae</taxon>
        <taxon>Eurotiales</taxon>
        <taxon>Aspergillaceae</taxon>
        <taxon>Aspergillus</taxon>
        <taxon>Aspergillus subgen. Circumdati</taxon>
    </lineage>
</organism>
<sequence length="55" mass="6218">MSVATAAVGTRPGLYYWITGVAPVCPSFRLNFHSFYKYAYIMLLIDTSIHSSRFP</sequence>
<proteinExistence type="predicted"/>
<name>A0A5N7B4D0_9EURO</name>
<dbReference type="AlphaFoldDB" id="A0A5N7B4D0"/>
<evidence type="ECO:0000313" key="2">
    <source>
        <dbReference type="Proteomes" id="UP000326198"/>
    </source>
</evidence>
<keyword evidence="2" id="KW-1185">Reference proteome</keyword>
<protein>
    <submittedName>
        <fullName evidence="1">Uncharacterized protein</fullName>
    </submittedName>
</protein>
<reference evidence="1 2" key="1">
    <citation type="submission" date="2019-04" db="EMBL/GenBank/DDBJ databases">
        <title>Friends and foes A comparative genomics studyof 23 Aspergillus species from section Flavi.</title>
        <authorList>
            <consortium name="DOE Joint Genome Institute"/>
            <person name="Kjaerbolling I."/>
            <person name="Vesth T."/>
            <person name="Frisvad J.C."/>
            <person name="Nybo J.L."/>
            <person name="Theobald S."/>
            <person name="Kildgaard S."/>
            <person name="Isbrandt T."/>
            <person name="Kuo A."/>
            <person name="Sato A."/>
            <person name="Lyhne E.K."/>
            <person name="Kogle M.E."/>
            <person name="Wiebenga A."/>
            <person name="Kun R.S."/>
            <person name="Lubbers R.J."/>
            <person name="Makela M.R."/>
            <person name="Barry K."/>
            <person name="Chovatia M."/>
            <person name="Clum A."/>
            <person name="Daum C."/>
            <person name="Haridas S."/>
            <person name="He G."/>
            <person name="LaButti K."/>
            <person name="Lipzen A."/>
            <person name="Mondo S."/>
            <person name="Riley R."/>
            <person name="Salamov A."/>
            <person name="Simmons B.A."/>
            <person name="Magnuson J.K."/>
            <person name="Henrissat B."/>
            <person name="Mortensen U.H."/>
            <person name="Larsen T.O."/>
            <person name="Devries R.P."/>
            <person name="Grigoriev I.V."/>
            <person name="Machida M."/>
            <person name="Baker S.E."/>
            <person name="Andersen M.R."/>
        </authorList>
    </citation>
    <scope>NUCLEOTIDE SEQUENCE [LARGE SCALE GENOMIC DNA]</scope>
    <source>
        <strain evidence="1 2">IBT 29228</strain>
    </source>
</reference>
<accession>A0A5N7B4D0</accession>
<dbReference type="Proteomes" id="UP000326198">
    <property type="component" value="Unassembled WGS sequence"/>
</dbReference>